<evidence type="ECO:0000313" key="3">
    <source>
        <dbReference type="Proteomes" id="UP001595814"/>
    </source>
</evidence>
<organism evidence="2 3">
    <name type="scientific">Euzebyella saccharophila</name>
    <dbReference type="NCBI Taxonomy" id="679664"/>
    <lineage>
        <taxon>Bacteria</taxon>
        <taxon>Pseudomonadati</taxon>
        <taxon>Bacteroidota</taxon>
        <taxon>Flavobacteriia</taxon>
        <taxon>Flavobacteriales</taxon>
        <taxon>Flavobacteriaceae</taxon>
        <taxon>Euzebyella</taxon>
    </lineage>
</organism>
<keyword evidence="3" id="KW-1185">Reference proteome</keyword>
<dbReference type="RefSeq" id="WP_192462206.1">
    <property type="nucleotide sequence ID" value="NZ_JACYFJ010000003.1"/>
</dbReference>
<dbReference type="InterPro" id="IPR052957">
    <property type="entry name" value="Auxin_embryo_med"/>
</dbReference>
<evidence type="ECO:0000259" key="1">
    <source>
        <dbReference type="Pfam" id="PF13020"/>
    </source>
</evidence>
<dbReference type="NCBIfam" id="NF047352">
    <property type="entry name" value="P_loop_sacsin"/>
    <property type="match status" value="1"/>
</dbReference>
<dbReference type="EMBL" id="JBHSAW010000003">
    <property type="protein sequence ID" value="MFC4094877.1"/>
    <property type="molecule type" value="Genomic_DNA"/>
</dbReference>
<protein>
    <submittedName>
        <fullName evidence="2">DUF3883 domain-containing protein</fullName>
    </submittedName>
</protein>
<gene>
    <name evidence="2" type="ORF">ACFOUT_03270</name>
</gene>
<dbReference type="InterPro" id="IPR024975">
    <property type="entry name" value="NOV_C"/>
</dbReference>
<dbReference type="PANTHER" id="PTHR32387">
    <property type="entry name" value="WU:FJ29H11"/>
    <property type="match status" value="1"/>
</dbReference>
<comment type="caution">
    <text evidence="2">The sequence shown here is derived from an EMBL/GenBank/DDBJ whole genome shotgun (WGS) entry which is preliminary data.</text>
</comment>
<dbReference type="Pfam" id="PF13020">
    <property type="entry name" value="NOV_C"/>
    <property type="match status" value="1"/>
</dbReference>
<evidence type="ECO:0000313" key="2">
    <source>
        <dbReference type="EMBL" id="MFC4094877.1"/>
    </source>
</evidence>
<feature type="domain" description="Protein NO VEIN C-terminal" evidence="1">
    <location>
        <begin position="1389"/>
        <end position="1467"/>
    </location>
</feature>
<reference evidence="3" key="1">
    <citation type="journal article" date="2019" name="Int. J. Syst. Evol. Microbiol.">
        <title>The Global Catalogue of Microorganisms (GCM) 10K type strain sequencing project: providing services to taxonomists for standard genome sequencing and annotation.</title>
        <authorList>
            <consortium name="The Broad Institute Genomics Platform"/>
            <consortium name="The Broad Institute Genome Sequencing Center for Infectious Disease"/>
            <person name="Wu L."/>
            <person name="Ma J."/>
        </authorList>
    </citation>
    <scope>NUCLEOTIDE SEQUENCE [LARGE SCALE GENOMIC DNA]</scope>
    <source>
        <strain evidence="3">CECT 7477</strain>
    </source>
</reference>
<dbReference type="Proteomes" id="UP001595814">
    <property type="component" value="Unassembled WGS sequence"/>
</dbReference>
<name>A0ABV8JJA4_9FLAO</name>
<dbReference type="SUPFAM" id="SSF55874">
    <property type="entry name" value="ATPase domain of HSP90 chaperone/DNA topoisomerase II/histidine kinase"/>
    <property type="match status" value="1"/>
</dbReference>
<dbReference type="InterPro" id="IPR036890">
    <property type="entry name" value="HATPase_C_sf"/>
</dbReference>
<proteinExistence type="predicted"/>
<dbReference type="PANTHER" id="PTHR32387:SF0">
    <property type="entry name" value="PROTEIN NO VEIN"/>
    <property type="match status" value="1"/>
</dbReference>
<sequence>MGKNKIPFDYGMNSWAQMKHFISKLKKDKIDLFKKEYHEMVAAYNREVSTTRGYNGRQILELLQNCDDQKSKKIVIKIDRENNRLSIANEGIPFSQDGYRSLITSNLSSKINLTQYIGNKGLGFRSILNWSESVAIYSNGIKVTYSNELREKTFKSIFEESIIKEIRDKFRMSDSIFPLPILTVPDIIETEHFNEFATVIELQFKPEYLTDIIKQIQAIDAETILFLHHIKSIVFEGFSEKEDILIQRNMDDLMEGSIQRIVSESEIWDIYQDEDQMPDRFQNANSELENYQIRIAIPRKKPKNRYKLFSFFSTNITLDFPYIIHATFDLDQNRKHLENSKKNEFVVEKLTQLMCKMALLKTKGEVDWSAYKLVQYSNKHENLEELNFYERLDEIIQKEAIVPCVSNTFHSLNDTVYIDDIFSKLLVSGKGGGIFTKHIKPLSSGISFETRKPRFSGYKSFSDYIDKWSLSISDIKIRAQLIQYLVNRNNSNSSSETFNILINGNSKIIDKKSEIFTHINSDLQIPVFCSIEVMHPQLFEELVTVFKIKEDSKKDTARTLQSLLKNIGNVHTYEFLPLSRKIVKYTNEITVQRPDKSKGLVIEMLSALYHNFDPEINHTSIGIQDVPIFDSEGEIVKATNLFFSNNYYLGQLCEDIFGEIHQNRNQVASPIQLGFKDDDLHSIQVFLGWLGVNKHVKYKLININSPNNRYVRRVVRYTPTTATVQVLDFENREEILKNIKPEQFLLWVINDTKLSDNLNQLEKKHGETVHFKYHTNQSRVSRKSYLAELIEKDYYNFHNHLLDNAFKTINDVEINYANSLFKKYRIKRKDLDFTLRLLGARSDFNELSIERVQDILEKVNNKYPNGRNTSTYYRRAYLHFEENQENLTRPLNLFAKGENGLKLYNQEKIYFSDKIKLPNKLRSRFPVFNFPRRSGGKKAIEFFSINDLSQIEINLFSHKKDDLLTKLLHDYLTELYPYILIHRISALDNEKTKRTEGSKLQKLHINVCSDVITEVDEEQFILDDYEFIFLKDQGYFLKLPKTDKIEGVKNNSNFKDAIAGVLSNLFDVSGHKGDFRAILSTDLNDVKHITKINFGEDLLDETLAILGFTNSKISFWSTVYRLKGLELNFSDDNDIDLDSVNKDLNLSLTSHLPNYNDLNDKDNITYFQDLFSRLQISINEFNSYSVNHIDYYNTHLHRLSSFFINNFLSFRQSLHYYSETIPIRKKFLQNLHEYEIRSEAFVKRIALEKRFEFALANQEHFDLFMTSQFEDISLIETDKYKDLDAIFNKNKKLLSPSQLDVIENDHSLKSLLYFEISLEEISKFFVAKPKIRLKSLTNKRKSKENGSYSEKRVDSFKTKNWSGYKNRKNLFVPNVKSGNDNTQIGKNSENKVYDHLCSKYGKEFVHYKAKEDEGLHYDIRYSPDKGLKYIYVEVKTFSNNSFIISREEFEFGKENKDRYEIWLVKNDNLIVFSHNLEEVDLVVKDYYVAFSELEIN</sequence>
<accession>A0ABV8JJA4</accession>